<dbReference type="Pfam" id="PF00194">
    <property type="entry name" value="Carb_anhydrase"/>
    <property type="match status" value="1"/>
</dbReference>
<organism evidence="2 3">
    <name type="scientific">Cotesia typhae</name>
    <dbReference type="NCBI Taxonomy" id="2053667"/>
    <lineage>
        <taxon>Eukaryota</taxon>
        <taxon>Metazoa</taxon>
        <taxon>Ecdysozoa</taxon>
        <taxon>Arthropoda</taxon>
        <taxon>Hexapoda</taxon>
        <taxon>Insecta</taxon>
        <taxon>Pterygota</taxon>
        <taxon>Neoptera</taxon>
        <taxon>Endopterygota</taxon>
        <taxon>Hymenoptera</taxon>
        <taxon>Apocrita</taxon>
        <taxon>Ichneumonoidea</taxon>
        <taxon>Braconidae</taxon>
        <taxon>Microgastrinae</taxon>
        <taxon>Cotesia</taxon>
    </lineage>
</organism>
<sequence length="58" mass="6894">MEMHIIHRNKLYADIEEAQGHKNGLVVLGIFFQVITIIYNNNNIYLEKKINLIHKKIF</sequence>
<reference evidence="2" key="2">
    <citation type="submission" date="2021-04" db="EMBL/GenBank/DDBJ databases">
        <title>Genome-wide patterns of bracovirus chromosomal integration into multiple host tissues during parasitism.</title>
        <authorList>
            <person name="Chebbi M.A.C."/>
        </authorList>
    </citation>
    <scope>NUCLEOTIDE SEQUENCE</scope>
    <source>
        <tissue evidence="2">Whole body</tissue>
    </source>
</reference>
<dbReference type="PROSITE" id="PS51144">
    <property type="entry name" value="ALPHA_CA_2"/>
    <property type="match status" value="1"/>
</dbReference>
<evidence type="ECO:0000313" key="3">
    <source>
        <dbReference type="Proteomes" id="UP000729913"/>
    </source>
</evidence>
<gene>
    <name evidence="2" type="ORF">G9C98_008372</name>
</gene>
<dbReference type="InterPro" id="IPR001148">
    <property type="entry name" value="CA_dom"/>
</dbReference>
<name>A0A8J5QXK9_9HYME</name>
<accession>A0A8J5QXK9</accession>
<dbReference type="EMBL" id="JAAOIC020000072">
    <property type="protein sequence ID" value="KAG8033891.1"/>
    <property type="molecule type" value="Genomic_DNA"/>
</dbReference>
<dbReference type="OrthoDB" id="429145at2759"/>
<evidence type="ECO:0000259" key="1">
    <source>
        <dbReference type="PROSITE" id="PS51144"/>
    </source>
</evidence>
<proteinExistence type="predicted"/>
<comment type="caution">
    <text evidence="2">The sequence shown here is derived from an EMBL/GenBank/DDBJ whole genome shotgun (WGS) entry which is preliminary data.</text>
</comment>
<dbReference type="AlphaFoldDB" id="A0A8J5QXK9"/>
<feature type="domain" description="Alpha-carbonic anhydrase" evidence="1">
    <location>
        <begin position="1"/>
        <end position="58"/>
    </location>
</feature>
<reference evidence="2" key="1">
    <citation type="submission" date="2020-03" db="EMBL/GenBank/DDBJ databases">
        <authorList>
            <person name="Chebbi M.A."/>
            <person name="Drezen J.M."/>
        </authorList>
    </citation>
    <scope>NUCLEOTIDE SEQUENCE</scope>
    <source>
        <tissue evidence="2">Whole body</tissue>
    </source>
</reference>
<keyword evidence="3" id="KW-1185">Reference proteome</keyword>
<protein>
    <recommendedName>
        <fullName evidence="1">Alpha-carbonic anhydrase domain-containing protein</fullName>
    </recommendedName>
</protein>
<dbReference type="Proteomes" id="UP000729913">
    <property type="component" value="Unassembled WGS sequence"/>
</dbReference>
<evidence type="ECO:0000313" key="2">
    <source>
        <dbReference type="EMBL" id="KAG8033891.1"/>
    </source>
</evidence>